<evidence type="ECO:0000313" key="3">
    <source>
        <dbReference type="Proteomes" id="UP001183390"/>
    </source>
</evidence>
<feature type="domain" description="ABC1 atypical kinase-like" evidence="1">
    <location>
        <begin position="101"/>
        <end position="297"/>
    </location>
</feature>
<comment type="caution">
    <text evidence="2">The sequence shown here is derived from an EMBL/GenBank/DDBJ whole genome shotgun (WGS) entry which is preliminary data.</text>
</comment>
<dbReference type="EMBL" id="JAVREP010000008">
    <property type="protein sequence ID" value="MDT0329468.1"/>
    <property type="molecule type" value="Genomic_DNA"/>
</dbReference>
<reference evidence="3" key="1">
    <citation type="submission" date="2023-07" db="EMBL/GenBank/DDBJ databases">
        <title>30 novel species of actinomycetes from the DSMZ collection.</title>
        <authorList>
            <person name="Nouioui I."/>
        </authorList>
    </citation>
    <scope>NUCLEOTIDE SEQUENCE [LARGE SCALE GENOMIC DNA]</scope>
    <source>
        <strain evidence="3">DSM 44743</strain>
    </source>
</reference>
<protein>
    <submittedName>
        <fullName evidence="2">AarF/UbiB family protein</fullName>
    </submittedName>
</protein>
<dbReference type="Pfam" id="PF03109">
    <property type="entry name" value="ABC1"/>
    <property type="match status" value="1"/>
</dbReference>
<evidence type="ECO:0000313" key="2">
    <source>
        <dbReference type="EMBL" id="MDT0329468.1"/>
    </source>
</evidence>
<dbReference type="InterPro" id="IPR052402">
    <property type="entry name" value="ADCK_kinase"/>
</dbReference>
<dbReference type="PANTHER" id="PTHR45890:SF1">
    <property type="entry name" value="AARF DOMAIN CONTAINING KINASE 2"/>
    <property type="match status" value="1"/>
</dbReference>
<accession>A0ABU2M9W7</accession>
<dbReference type="RefSeq" id="WP_311512119.1">
    <property type="nucleotide sequence ID" value="NZ_JAVREP010000008.1"/>
</dbReference>
<evidence type="ECO:0000259" key="1">
    <source>
        <dbReference type="Pfam" id="PF03109"/>
    </source>
</evidence>
<keyword evidence="3" id="KW-1185">Reference proteome</keyword>
<proteinExistence type="predicted"/>
<gene>
    <name evidence="2" type="ORF">RM479_13695</name>
</gene>
<name>A0ABU2M9W7_9ACTN</name>
<sequence length="402" mass="44408">MRGTAARTVVILGRSLYAGARCLPHLVRRRSSPETAERSDERVGRLVSDLCADLGPAFVKLGQLVSTREDLLPRGLCRVMRDRLALGYGLEGARRGGPRRSGSIAVVERRTGPSGDLAVKTCRPGVRQRLETDLAVVEATARAVARLPFCRGMPVVALTEDFCAVVRRQTDLAAERAALERFASLEDRYPVVFPRPVGVPGDRDTLLMEWIPGQEEGGRHHPGPQGGRLLLTLVFEMLFTTGEIHCDLHPGNWWFLEDGRLAVVDGGFTYTLDRATQEHFTEFFLGMAAGNAEVCADHALAVSMGPVSAEDEKGFRRELERLITEVHGMTAGAFSLTAFIADFFMIQRRYNAYSRTSFVFPLVALLAVEGQVKRMCPDLNFQAVAHPVILRGLLARNRKPVW</sequence>
<organism evidence="2 3">
    <name type="scientific">Nocardiopsis lambiniae</name>
    <dbReference type="NCBI Taxonomy" id="3075539"/>
    <lineage>
        <taxon>Bacteria</taxon>
        <taxon>Bacillati</taxon>
        <taxon>Actinomycetota</taxon>
        <taxon>Actinomycetes</taxon>
        <taxon>Streptosporangiales</taxon>
        <taxon>Nocardiopsidaceae</taxon>
        <taxon>Nocardiopsis</taxon>
    </lineage>
</organism>
<dbReference type="InterPro" id="IPR004147">
    <property type="entry name" value="ABC1_dom"/>
</dbReference>
<dbReference type="Proteomes" id="UP001183390">
    <property type="component" value="Unassembled WGS sequence"/>
</dbReference>
<dbReference type="PANTHER" id="PTHR45890">
    <property type="entry name" value="AARF DOMAIN CONTAINING KINASE 2 (PREDICTED)"/>
    <property type="match status" value="1"/>
</dbReference>
<dbReference type="SUPFAM" id="SSF56112">
    <property type="entry name" value="Protein kinase-like (PK-like)"/>
    <property type="match status" value="1"/>
</dbReference>
<dbReference type="InterPro" id="IPR011009">
    <property type="entry name" value="Kinase-like_dom_sf"/>
</dbReference>